<comment type="catalytic activity">
    <reaction evidence="5">
        <text>N,N-dimethyl-1,4-phenylenediamine + anthranilate + 2 NAD(+) = 2-(4-dimethylaminophenyl)diazenylbenzoate + 2 NADH + 2 H(+)</text>
        <dbReference type="Rhea" id="RHEA:55872"/>
        <dbReference type="ChEBI" id="CHEBI:15378"/>
        <dbReference type="ChEBI" id="CHEBI:15783"/>
        <dbReference type="ChEBI" id="CHEBI:16567"/>
        <dbReference type="ChEBI" id="CHEBI:57540"/>
        <dbReference type="ChEBI" id="CHEBI:57945"/>
        <dbReference type="ChEBI" id="CHEBI:71579"/>
        <dbReference type="EC" id="1.7.1.17"/>
    </reaction>
    <physiologicalReaction direction="right-to-left" evidence="5">
        <dbReference type="Rhea" id="RHEA:55874"/>
    </physiologicalReaction>
</comment>
<dbReference type="GO" id="GO:0009055">
    <property type="term" value="F:electron transfer activity"/>
    <property type="evidence" value="ECO:0007669"/>
    <property type="project" value="UniProtKB-UniRule"/>
</dbReference>
<name>A0A6M5YPH7_9BACT</name>
<dbReference type="GO" id="GO:0016652">
    <property type="term" value="F:oxidoreductase activity, acting on NAD(P)H as acceptor"/>
    <property type="evidence" value="ECO:0007669"/>
    <property type="project" value="UniProtKB-UniRule"/>
</dbReference>
<comment type="catalytic activity">
    <reaction evidence="6">
        <text>2 a quinone + NADH + H(+) = 2 a 1,4-benzosemiquinone + NAD(+)</text>
        <dbReference type="Rhea" id="RHEA:65952"/>
        <dbReference type="ChEBI" id="CHEBI:15378"/>
        <dbReference type="ChEBI" id="CHEBI:57540"/>
        <dbReference type="ChEBI" id="CHEBI:57945"/>
        <dbReference type="ChEBI" id="CHEBI:132124"/>
        <dbReference type="ChEBI" id="CHEBI:134225"/>
    </reaction>
</comment>
<dbReference type="SUPFAM" id="SSF52218">
    <property type="entry name" value="Flavoproteins"/>
    <property type="match status" value="1"/>
</dbReference>
<keyword evidence="1 6" id="KW-0285">Flavoprotein</keyword>
<feature type="binding site" evidence="6">
    <location>
        <begin position="95"/>
        <end position="98"/>
    </location>
    <ligand>
        <name>FMN</name>
        <dbReference type="ChEBI" id="CHEBI:58210"/>
    </ligand>
</feature>
<comment type="function">
    <text evidence="6">Also exhibits azoreductase activity. Catalyzes the reductive cleavage of the azo bond in aromatic azo compounds to the corresponding amines.</text>
</comment>
<keyword evidence="9" id="KW-1185">Reference proteome</keyword>
<dbReference type="PANTHER" id="PTHR43741:SF4">
    <property type="entry name" value="FMN-DEPENDENT NADH:QUINONE OXIDOREDUCTASE"/>
    <property type="match status" value="1"/>
</dbReference>
<dbReference type="HAMAP" id="MF_01216">
    <property type="entry name" value="Azoreductase_type1"/>
    <property type="match status" value="1"/>
</dbReference>
<protein>
    <recommendedName>
        <fullName evidence="6">FMN dependent NADH:quinone oxidoreductase</fullName>
        <ecNumber evidence="6">1.6.5.-</ecNumber>
    </recommendedName>
    <alternativeName>
        <fullName evidence="6">Azo-dye reductase</fullName>
    </alternativeName>
    <alternativeName>
        <fullName evidence="6">FMN-dependent NADH-azo compound oxidoreductase</fullName>
    </alternativeName>
    <alternativeName>
        <fullName evidence="6">FMN-dependent NADH-azoreductase</fullName>
        <ecNumber evidence="6">1.7.1.17</ecNumber>
    </alternativeName>
</protein>
<feature type="binding site" evidence="6">
    <location>
        <begin position="139"/>
        <end position="142"/>
    </location>
    <ligand>
        <name>FMN</name>
        <dbReference type="ChEBI" id="CHEBI:58210"/>
    </ligand>
</feature>
<organism evidence="8 9">
    <name type="scientific">Frigoriglobus tundricola</name>
    <dbReference type="NCBI Taxonomy" id="2774151"/>
    <lineage>
        <taxon>Bacteria</taxon>
        <taxon>Pseudomonadati</taxon>
        <taxon>Planctomycetota</taxon>
        <taxon>Planctomycetia</taxon>
        <taxon>Gemmatales</taxon>
        <taxon>Gemmataceae</taxon>
        <taxon>Frigoriglobus</taxon>
    </lineage>
</organism>
<dbReference type="EMBL" id="CP053452">
    <property type="protein sequence ID" value="QJW95967.1"/>
    <property type="molecule type" value="Genomic_DNA"/>
</dbReference>
<evidence type="ECO:0000256" key="1">
    <source>
        <dbReference type="ARBA" id="ARBA00022630"/>
    </source>
</evidence>
<comment type="subunit">
    <text evidence="6">Homodimer.</text>
</comment>
<dbReference type="EC" id="1.7.1.17" evidence="6"/>
<feature type="binding site" evidence="6">
    <location>
        <position position="9"/>
    </location>
    <ligand>
        <name>FMN</name>
        <dbReference type="ChEBI" id="CHEBI:58210"/>
    </ligand>
</feature>
<dbReference type="Gene3D" id="3.40.50.360">
    <property type="match status" value="1"/>
</dbReference>
<evidence type="ECO:0000256" key="6">
    <source>
        <dbReference type="HAMAP-Rule" id="MF_01216"/>
    </source>
</evidence>
<feature type="domain" description="Flavodoxin-like fold" evidence="7">
    <location>
        <begin position="1"/>
        <end position="199"/>
    </location>
</feature>
<dbReference type="EC" id="1.6.5.-" evidence="6"/>
<dbReference type="InterPro" id="IPR050104">
    <property type="entry name" value="FMN-dep_NADH:Q_OxRdtase_AzoR1"/>
</dbReference>
<gene>
    <name evidence="6" type="primary">azoR</name>
    <name evidence="8" type="ORF">FTUN_3521</name>
</gene>
<dbReference type="InterPro" id="IPR003680">
    <property type="entry name" value="Flavodoxin_fold"/>
</dbReference>
<proteinExistence type="inferred from homology"/>
<evidence type="ECO:0000256" key="3">
    <source>
        <dbReference type="ARBA" id="ARBA00023002"/>
    </source>
</evidence>
<comment type="function">
    <text evidence="6">Quinone reductase that provides resistance to thiol-specific stress caused by electrophilic quinones.</text>
</comment>
<dbReference type="GO" id="GO:0016655">
    <property type="term" value="F:oxidoreductase activity, acting on NAD(P)H, quinone or similar compound as acceptor"/>
    <property type="evidence" value="ECO:0007669"/>
    <property type="project" value="InterPro"/>
</dbReference>
<dbReference type="AlphaFoldDB" id="A0A6M5YPH7"/>
<accession>A0A6M5YPH7</accession>
<dbReference type="KEGG" id="ftj:FTUN_3521"/>
<dbReference type="InterPro" id="IPR029039">
    <property type="entry name" value="Flavoprotein-like_sf"/>
</dbReference>
<evidence type="ECO:0000313" key="8">
    <source>
        <dbReference type="EMBL" id="QJW95967.1"/>
    </source>
</evidence>
<evidence type="ECO:0000256" key="2">
    <source>
        <dbReference type="ARBA" id="ARBA00022643"/>
    </source>
</evidence>
<keyword evidence="4 6" id="KW-0520">NAD</keyword>
<dbReference type="PANTHER" id="PTHR43741">
    <property type="entry name" value="FMN-DEPENDENT NADH-AZOREDUCTASE 1"/>
    <property type="match status" value="1"/>
</dbReference>
<evidence type="ECO:0000313" key="9">
    <source>
        <dbReference type="Proteomes" id="UP000503447"/>
    </source>
</evidence>
<keyword evidence="2 6" id="KW-0288">FMN</keyword>
<reference evidence="9" key="1">
    <citation type="submission" date="2020-05" db="EMBL/GenBank/DDBJ databases">
        <title>Frigoriglobus tundricola gen. nov., sp. nov., a psychrotolerant cellulolytic planctomycete of the family Gemmataceae with two divergent copies of 16S rRNA gene.</title>
        <authorList>
            <person name="Kulichevskaya I.S."/>
            <person name="Ivanova A.A."/>
            <person name="Naumoff D.G."/>
            <person name="Beletsky A.V."/>
            <person name="Rijpstra W.I.C."/>
            <person name="Sinninghe Damste J.S."/>
            <person name="Mardanov A.V."/>
            <person name="Ravin N.V."/>
            <person name="Dedysh S.N."/>
        </authorList>
    </citation>
    <scope>NUCLEOTIDE SEQUENCE [LARGE SCALE GENOMIC DNA]</scope>
    <source>
        <strain evidence="9">PL17</strain>
    </source>
</reference>
<dbReference type="RefSeq" id="WP_171471635.1">
    <property type="nucleotide sequence ID" value="NZ_CP053452.2"/>
</dbReference>
<dbReference type="InterPro" id="IPR023048">
    <property type="entry name" value="NADH:quinone_OxRdtase_FMN_depd"/>
</dbReference>
<comment type="similarity">
    <text evidence="6">Belongs to the azoreductase type 1 family.</text>
</comment>
<evidence type="ECO:0000259" key="7">
    <source>
        <dbReference type="Pfam" id="PF02525"/>
    </source>
</evidence>
<evidence type="ECO:0000256" key="5">
    <source>
        <dbReference type="ARBA" id="ARBA00048542"/>
    </source>
</evidence>
<dbReference type="GO" id="GO:0010181">
    <property type="term" value="F:FMN binding"/>
    <property type="evidence" value="ECO:0007669"/>
    <property type="project" value="UniProtKB-UniRule"/>
</dbReference>
<sequence>MNVLHVDSSILGENSVSRAVSAAVVARLRASHPDSRVTYRDVAADPLPYLTAPLAFTLGKPADQVPAAISADAAALRAVLEEVLAADVIVVGAPMYNFGIPSQLKTWLDALAVVGVTFRYSSTGAEGLLGSKRLVIASSQGGFYRAGTPTAGFEHQESHLRSFFAFLGVKNIQAVRAEGTKVSAGADDHGLPVALQQAAALSFA</sequence>
<dbReference type="Pfam" id="PF02525">
    <property type="entry name" value="Flavodoxin_2"/>
    <property type="match status" value="1"/>
</dbReference>
<evidence type="ECO:0000256" key="4">
    <source>
        <dbReference type="ARBA" id="ARBA00023027"/>
    </source>
</evidence>
<comment type="cofactor">
    <cofactor evidence="6">
        <name>FMN</name>
        <dbReference type="ChEBI" id="CHEBI:58210"/>
    </cofactor>
    <text evidence="6">Binds 1 FMN per subunit.</text>
</comment>
<dbReference type="Proteomes" id="UP000503447">
    <property type="component" value="Chromosome"/>
</dbReference>
<keyword evidence="3 6" id="KW-0560">Oxidoreductase</keyword>
<feature type="binding site" evidence="6">
    <location>
        <begin position="15"/>
        <end position="17"/>
    </location>
    <ligand>
        <name>FMN</name>
        <dbReference type="ChEBI" id="CHEBI:58210"/>
    </ligand>
</feature>